<dbReference type="Proteomes" id="UP000261764">
    <property type="component" value="Chromosome I"/>
</dbReference>
<dbReference type="Pfam" id="PF03989">
    <property type="entry name" value="DNA_gyraseA_C"/>
    <property type="match status" value="6"/>
</dbReference>
<evidence type="ECO:0000256" key="11">
    <source>
        <dbReference type="SAM" id="Coils"/>
    </source>
</evidence>
<evidence type="ECO:0000259" key="13">
    <source>
        <dbReference type="PROSITE" id="PS52040"/>
    </source>
</evidence>
<protein>
    <recommendedName>
        <fullName evidence="9">DNA gyrase subunit A</fullName>
        <ecNumber evidence="9">5.6.2.2</ecNumber>
    </recommendedName>
</protein>
<dbReference type="FunFam" id="3.30.1360.40:FF:000002">
    <property type="entry name" value="DNA gyrase subunit A"/>
    <property type="match status" value="1"/>
</dbReference>
<evidence type="ECO:0000256" key="8">
    <source>
        <dbReference type="ARBA" id="ARBA00063644"/>
    </source>
</evidence>
<evidence type="ECO:0000256" key="12">
    <source>
        <dbReference type="SAM" id="MobiDB-lite"/>
    </source>
</evidence>
<dbReference type="SMART" id="SM00434">
    <property type="entry name" value="TOP4c"/>
    <property type="match status" value="1"/>
</dbReference>
<dbReference type="FunFam" id="1.10.268.10:FF:000001">
    <property type="entry name" value="DNA gyrase subunit A"/>
    <property type="match status" value="1"/>
</dbReference>
<organism evidence="14 15">
    <name type="scientific">Mycoplasma amphoriforme A39</name>
    <dbReference type="NCBI Taxonomy" id="572419"/>
    <lineage>
        <taxon>Bacteria</taxon>
        <taxon>Bacillati</taxon>
        <taxon>Mycoplasmatota</taxon>
        <taxon>Mollicutes</taxon>
        <taxon>Mycoplasmataceae</taxon>
        <taxon>Mycoplasma</taxon>
    </lineage>
</organism>
<dbReference type="Gene3D" id="3.30.1360.40">
    <property type="match status" value="1"/>
</dbReference>
<comment type="subcellular location">
    <subcellularLocation>
        <location evidence="9">Cytoplasm</location>
    </subcellularLocation>
</comment>
<keyword evidence="6 9" id="KW-0238">DNA-binding</keyword>
<dbReference type="GO" id="GO:0034335">
    <property type="term" value="F:DNA negative supercoiling activity"/>
    <property type="evidence" value="ECO:0007669"/>
    <property type="project" value="UniProtKB-ARBA"/>
</dbReference>
<keyword evidence="3 9" id="KW-0547">Nucleotide-binding</keyword>
<dbReference type="CDD" id="cd00187">
    <property type="entry name" value="TOP4c"/>
    <property type="match status" value="1"/>
</dbReference>
<comment type="miscellaneous">
    <text evidence="9">Few gyrases are as efficient as E.coli at forming negative supercoils. Not all organisms have 2 type II topoisomerases; in organisms with a single type II topoisomerase this enzyme also has to decatenate newly replicated chromosomes.</text>
</comment>
<dbReference type="InterPro" id="IPR013758">
    <property type="entry name" value="Topo_IIA_A/C_ab"/>
</dbReference>
<dbReference type="InterPro" id="IPR005743">
    <property type="entry name" value="GyrA"/>
</dbReference>
<comment type="subunit">
    <text evidence="8">Heterotetramer composed of ParC and ParE.</text>
</comment>
<dbReference type="EC" id="5.6.2.2" evidence="9"/>
<dbReference type="GO" id="GO:0006265">
    <property type="term" value="P:DNA topological change"/>
    <property type="evidence" value="ECO:0007669"/>
    <property type="project" value="UniProtKB-UniRule"/>
</dbReference>
<evidence type="ECO:0000256" key="10">
    <source>
        <dbReference type="PROSITE-ProRule" id="PRU01384"/>
    </source>
</evidence>
<keyword evidence="11" id="KW-0175">Coiled coil</keyword>
<dbReference type="Gene3D" id="2.120.10.90">
    <property type="entry name" value="DNA gyrase/topoisomerase IV, subunit A, C-terminal"/>
    <property type="match status" value="1"/>
</dbReference>
<comment type="similarity">
    <text evidence="2 9">Belongs to the type II topoisomerase GyrA/ParC subunit family.</text>
</comment>
<dbReference type="AlphaFoldDB" id="A0A292II64"/>
<dbReference type="GO" id="GO:0006261">
    <property type="term" value="P:DNA-templated DNA replication"/>
    <property type="evidence" value="ECO:0007669"/>
    <property type="project" value="UniProtKB-UniRule"/>
</dbReference>
<dbReference type="Pfam" id="PF00521">
    <property type="entry name" value="DNA_topoisoIV"/>
    <property type="match status" value="1"/>
</dbReference>
<dbReference type="InterPro" id="IPR013760">
    <property type="entry name" value="Topo_IIA-like_dom_sf"/>
</dbReference>
<comment type="function">
    <text evidence="9">A type II topoisomerase that negatively supercoils closed circular double-stranded (ds) DNA in an ATP-dependent manner to modulate DNA topology and maintain chromosomes in an underwound state. Negative supercoiling favors strand separation, and DNA replication, transcription, recombination and repair, all of which involve strand separation. Also able to catalyze the interconversion of other topological isomers of dsDNA rings, including catenanes and knotted rings. Type II topoisomerases break and join 2 DNA strands simultaneously in an ATP-dependent manner.</text>
</comment>
<keyword evidence="15" id="KW-1185">Reference proteome</keyword>
<feature type="compositionally biased region" description="Basic and acidic residues" evidence="12">
    <location>
        <begin position="830"/>
        <end position="840"/>
    </location>
</feature>
<feature type="compositionally biased region" description="Polar residues" evidence="12">
    <location>
        <begin position="841"/>
        <end position="855"/>
    </location>
</feature>
<dbReference type="GO" id="GO:0005737">
    <property type="term" value="C:cytoplasm"/>
    <property type="evidence" value="ECO:0007669"/>
    <property type="project" value="UniProtKB-SubCell"/>
</dbReference>
<name>A0A292II64_9MOLU</name>
<feature type="region of interest" description="Disordered" evidence="12">
    <location>
        <begin position="821"/>
        <end position="866"/>
    </location>
</feature>
<dbReference type="InterPro" id="IPR013757">
    <property type="entry name" value="Topo_IIA_A_a_sf"/>
</dbReference>
<accession>A0A292II64</accession>
<evidence type="ECO:0000256" key="1">
    <source>
        <dbReference type="ARBA" id="ARBA00000185"/>
    </source>
</evidence>
<dbReference type="SUPFAM" id="SSF56719">
    <property type="entry name" value="Type II DNA topoisomerase"/>
    <property type="match status" value="1"/>
</dbReference>
<evidence type="ECO:0000256" key="5">
    <source>
        <dbReference type="ARBA" id="ARBA00023029"/>
    </source>
</evidence>
<comment type="caution">
    <text evidence="9">Lacks conserved residue(s) required for the propagation of feature annotation.</text>
</comment>
<comment type="catalytic activity">
    <reaction evidence="1 9 10">
        <text>ATP-dependent breakage, passage and rejoining of double-stranded DNA.</text>
        <dbReference type="EC" id="5.6.2.2"/>
    </reaction>
</comment>
<evidence type="ECO:0000256" key="6">
    <source>
        <dbReference type="ARBA" id="ARBA00023125"/>
    </source>
</evidence>
<dbReference type="Gene3D" id="1.10.268.10">
    <property type="entry name" value="Topoisomerase, domain 3"/>
    <property type="match status" value="1"/>
</dbReference>
<dbReference type="PANTHER" id="PTHR43493:SF5">
    <property type="entry name" value="DNA GYRASE SUBUNIT A, CHLOROPLASTIC_MITOCHONDRIAL"/>
    <property type="match status" value="1"/>
</dbReference>
<evidence type="ECO:0000256" key="2">
    <source>
        <dbReference type="ARBA" id="ARBA00008263"/>
    </source>
</evidence>
<evidence type="ECO:0000256" key="7">
    <source>
        <dbReference type="ARBA" id="ARBA00023235"/>
    </source>
</evidence>
<dbReference type="PROSITE" id="PS52040">
    <property type="entry name" value="TOPO_IIA"/>
    <property type="match status" value="1"/>
</dbReference>
<evidence type="ECO:0000256" key="4">
    <source>
        <dbReference type="ARBA" id="ARBA00022840"/>
    </source>
</evidence>
<evidence type="ECO:0000256" key="9">
    <source>
        <dbReference type="HAMAP-Rule" id="MF_01897"/>
    </source>
</evidence>
<dbReference type="Gene3D" id="3.90.199.10">
    <property type="entry name" value="Topoisomerase II, domain 5"/>
    <property type="match status" value="1"/>
</dbReference>
<dbReference type="SUPFAM" id="SSF101904">
    <property type="entry name" value="GyrA/ParC C-terminal domain-like"/>
    <property type="match status" value="1"/>
</dbReference>
<feature type="domain" description="Topo IIA-type catalytic" evidence="13">
    <location>
        <begin position="45"/>
        <end position="510"/>
    </location>
</feature>
<dbReference type="GO" id="GO:0003677">
    <property type="term" value="F:DNA binding"/>
    <property type="evidence" value="ECO:0007669"/>
    <property type="project" value="UniProtKB-UniRule"/>
</dbReference>
<evidence type="ECO:0000313" key="15">
    <source>
        <dbReference type="Proteomes" id="UP000261764"/>
    </source>
</evidence>
<keyword evidence="9" id="KW-0963">Cytoplasm</keyword>
<proteinExistence type="inferred from homology"/>
<dbReference type="NCBIfam" id="TIGR01063">
    <property type="entry name" value="gyrA"/>
    <property type="match status" value="1"/>
</dbReference>
<comment type="subunit">
    <text evidence="9">Heterotetramer, composed of two GyrA and two GyrB chains. In the heterotetramer, GyrA contains the active site tyrosine that forms a transient covalent intermediate with DNA, while GyrB binds cofactors and catalyzes ATP hydrolysis.</text>
</comment>
<dbReference type="InterPro" id="IPR035516">
    <property type="entry name" value="Gyrase/topoIV_suA_C"/>
</dbReference>
<dbReference type="GO" id="GO:0009330">
    <property type="term" value="C:DNA topoisomerase type II (double strand cut, ATP-hydrolyzing) complex"/>
    <property type="evidence" value="ECO:0007669"/>
    <property type="project" value="TreeGrafter"/>
</dbReference>
<dbReference type="NCBIfam" id="NF004043">
    <property type="entry name" value="PRK05560.1"/>
    <property type="match status" value="1"/>
</dbReference>
<feature type="coiled-coil region" evidence="11">
    <location>
        <begin position="447"/>
        <end position="488"/>
    </location>
</feature>
<feature type="active site" description="O-(5'-phospho-DNA)-tyrosine intermediate" evidence="9 10">
    <location>
        <position position="133"/>
    </location>
</feature>
<dbReference type="KEGG" id="mamp:MAMA39_02510"/>
<evidence type="ECO:0000256" key="3">
    <source>
        <dbReference type="ARBA" id="ARBA00022741"/>
    </source>
</evidence>
<sequence>MKPDDIKNEIRSTLEKTVIKNVSIASELEESFLEYAMSVILGRSIPDARDGLKPVHRRILYAAHVGGMTSDKPYKKSARIVGDVMGKFHPHGDEAIYKSMVRMAQDFSMRYTLIDGHGNFGSVDGDPAAASRYTEARLSKMSAEMLRNIDKNTVDFIDNYDATEQEPLVLPSPFPNLLANGASGIAVAMSTNIPPHNLSELIEGIQLLISNKDVSIQELKKVIKGPDFPTAGEILDDSGITNYFETGRGTVTMRAKAHIETHSNGKSSIIVTEIPYEVNKADLTEKIANLVKTEQIDGITDLRDESSREGIRLVIEARRDIVPEVLLNQLFKKTNLQTTFSVNLLSIVKGEPKLLNVKQVLEIYLEHQIEVLTRKTEFELQKTKERVHVLEGLVIATKNIDAIIKIIREASNNEVAMHDLMEKFALTEIQAKAILEMRLRSLSGLEREKLQSELSNLQAQIKEYESILANFDHKLRIISEQLDEINKRFGDKRKTEIIQGVSSSIDDEDLIPVEDVVVTMSVQGYLKRIPVDTYRSQRRGGTGVKGMNTYEDDDVSKLLICSTHSDLLLFTDKGKVYRVRTHQIPVGSRIAKGTPAQNIIDIEKDEKVQSLLSVDEYQSGYLFYCTKKGVVKRTKLSEFERINRNGKIVVSLKENDNLFSVIKTTGDDEIHIGISNGKLVRFKEKDVRAMGRTAAGVRGVRLDPKKDNVIGLSSSATGDLVLSIGDNGVGKLTDRLLYRLTKRGSSGVVTLKVNEKTGKVISTNVVKGNEDLLMISSTGKIIRIGLSSLSSIGRGTSGVKLFKLKENEKLQAVSLFAAENSLDSEGDSPSEMHEVEHNIEDASQNSIVDVTTVQEVKNDENEDSNS</sequence>
<dbReference type="InterPro" id="IPR002205">
    <property type="entry name" value="Topo_IIA_dom_A"/>
</dbReference>
<dbReference type="HAMAP" id="MF_01897">
    <property type="entry name" value="GyrA"/>
    <property type="match status" value="1"/>
</dbReference>
<gene>
    <name evidence="9" type="primary">gyrA</name>
    <name evidence="14" type="ORF">MAMA39_02510</name>
</gene>
<dbReference type="GO" id="GO:0005694">
    <property type="term" value="C:chromosome"/>
    <property type="evidence" value="ECO:0007669"/>
    <property type="project" value="InterPro"/>
</dbReference>
<keyword evidence="4 9" id="KW-0067">ATP-binding</keyword>
<dbReference type="GO" id="GO:0005524">
    <property type="term" value="F:ATP binding"/>
    <property type="evidence" value="ECO:0007669"/>
    <property type="project" value="UniProtKB-UniRule"/>
</dbReference>
<reference evidence="14 15" key="1">
    <citation type="journal article" date="2015" name="Clin. Infect. Dis.">
        <title>Genomic Investigations unmask Mycoplasma amphoriforme, a new respiratory pathogen.</title>
        <authorList>
            <person name="Gillespie S.H."/>
            <person name="Ling C.L."/>
            <person name="Oravcova K."/>
            <person name="Pinheiro M."/>
            <person name="Wells L."/>
            <person name="Bryant J.M."/>
            <person name="McHugh T.D."/>
            <person name="Bebear C."/>
            <person name="Webster D."/>
            <person name="Harris S.R."/>
            <person name="Seth-Smith H.M."/>
            <person name="Thomson N.R."/>
        </authorList>
    </citation>
    <scope>NUCLEOTIDE SEQUENCE [LARGE SCALE GENOMIC DNA]</scope>
    <source>
        <strain evidence="14 15">A39</strain>
    </source>
</reference>
<dbReference type="PANTHER" id="PTHR43493">
    <property type="entry name" value="DNA GYRASE/TOPOISOMERASE SUBUNIT A"/>
    <property type="match status" value="1"/>
</dbReference>
<dbReference type="InterPro" id="IPR050220">
    <property type="entry name" value="Type_II_DNA_Topoisomerases"/>
</dbReference>
<evidence type="ECO:0000313" key="14">
    <source>
        <dbReference type="EMBL" id="CDN40375.1"/>
    </source>
</evidence>
<dbReference type="EMBL" id="HG937516">
    <property type="protein sequence ID" value="CDN40375.1"/>
    <property type="molecule type" value="Genomic_DNA"/>
</dbReference>
<keyword evidence="7 9" id="KW-0413">Isomerase</keyword>
<dbReference type="InterPro" id="IPR006691">
    <property type="entry name" value="GyrA/parC_rep"/>
</dbReference>
<keyword evidence="5 9" id="KW-0799">Topoisomerase</keyword>
<dbReference type="NCBIfam" id="NF004044">
    <property type="entry name" value="PRK05561.1"/>
    <property type="match status" value="1"/>
</dbReference>
<dbReference type="FunFam" id="2.120.10.90:FF:000005">
    <property type="entry name" value="DNA topoisomerase 4 subunit A"/>
    <property type="match status" value="1"/>
</dbReference>